<evidence type="ECO:0000313" key="6">
    <source>
        <dbReference type="Proteomes" id="UP000199700"/>
    </source>
</evidence>
<dbReference type="NCBIfam" id="NF005303">
    <property type="entry name" value="PRK06834.1"/>
    <property type="match status" value="1"/>
</dbReference>
<keyword evidence="6" id="KW-1185">Reference proteome</keyword>
<dbReference type="SUPFAM" id="SSF51905">
    <property type="entry name" value="FAD/NAD(P)-binding domain"/>
    <property type="match status" value="1"/>
</dbReference>
<dbReference type="PANTHER" id="PTHR43004:SF19">
    <property type="entry name" value="BINDING MONOOXYGENASE, PUTATIVE (JCVI)-RELATED"/>
    <property type="match status" value="1"/>
</dbReference>
<name>A0A1H1UPE9_BRESA</name>
<dbReference type="InterPro" id="IPR002938">
    <property type="entry name" value="FAD-bd"/>
</dbReference>
<keyword evidence="3" id="KW-0274">FAD</keyword>
<dbReference type="InterPro" id="IPR036188">
    <property type="entry name" value="FAD/NAD-bd_sf"/>
</dbReference>
<dbReference type="PANTHER" id="PTHR43004">
    <property type="entry name" value="TRK SYSTEM POTASSIUM UPTAKE PROTEIN"/>
    <property type="match status" value="1"/>
</dbReference>
<dbReference type="GO" id="GO:0016709">
    <property type="term" value="F:oxidoreductase activity, acting on paired donors, with incorporation or reduction of molecular oxygen, NAD(P)H as one donor, and incorporation of one atom of oxygen"/>
    <property type="evidence" value="ECO:0007669"/>
    <property type="project" value="UniProtKB-ARBA"/>
</dbReference>
<evidence type="ECO:0000313" key="5">
    <source>
        <dbReference type="EMBL" id="SDS74377.1"/>
    </source>
</evidence>
<dbReference type="RefSeq" id="WP_092106362.1">
    <property type="nucleotide sequence ID" value="NZ_LT629739.1"/>
</dbReference>
<organism evidence="5 6">
    <name type="scientific">Brevibacterium sandarakinum</name>
    <dbReference type="NCBI Taxonomy" id="629680"/>
    <lineage>
        <taxon>Bacteria</taxon>
        <taxon>Bacillati</taxon>
        <taxon>Actinomycetota</taxon>
        <taxon>Actinomycetes</taxon>
        <taxon>Micrococcales</taxon>
        <taxon>Brevibacteriaceae</taxon>
        <taxon>Brevibacterium</taxon>
    </lineage>
</organism>
<reference evidence="5" key="1">
    <citation type="submission" date="2016-10" db="EMBL/GenBank/DDBJ databases">
        <authorList>
            <person name="Varghese N."/>
            <person name="Submissions S."/>
        </authorList>
    </citation>
    <scope>NUCLEOTIDE SEQUENCE [LARGE SCALE GENOMIC DNA]</scope>
    <source>
        <strain evidence="5">DSM 22082</strain>
    </source>
</reference>
<dbReference type="GO" id="GO:0071949">
    <property type="term" value="F:FAD binding"/>
    <property type="evidence" value="ECO:0007669"/>
    <property type="project" value="InterPro"/>
</dbReference>
<dbReference type="Gene3D" id="3.50.50.60">
    <property type="entry name" value="FAD/NAD(P)-binding domain"/>
    <property type="match status" value="1"/>
</dbReference>
<sequence length="503" mass="54470">MTEVIIVGAGPTGLMLAAELALGGVDSTLLERRPNQELTGTRALGLQSRTLEMFDQRGIVDRFLDAGQISQVLGFGNTRLGIIDFPSRHPYGLGLHQQHTERILAQWVEELGASIEYGVEVTGFDQDRSGVDVRLSDGRELRADYIVGCDGGRSLIRKAAGIDFPGWEPTMSSLIAEVELTEDPVWGVHHHEFGTQAFSQLANGRASLVVSEKEPQESAEPTLDDLRAGLIDAWGTDFGAHAPGSISRFTDMARQAATYRSDRVLLAGDSAHVHSPVGGQGLNTGVQDAANLGWKLAQVVRGTSPESLLNTYHSERHAVGAQVIHHNLAQTALMRMDDRVKALNEVIDGWLHMDEPRKSLAGDLSGLAIHYESRTGREAGGEHDADEHPLVGRRVPDLDLHTPAGALRTYTLLHGGIPVLLNLGDPGDIDITAWTDRVKRVDARYYGAWDLPVIGEVSAPTAVLIRPDGYVAWVGRSTTTGLEEALEFWFGSLPGVEEQPGLP</sequence>
<evidence type="ECO:0000256" key="3">
    <source>
        <dbReference type="ARBA" id="ARBA00022827"/>
    </source>
</evidence>
<dbReference type="Pfam" id="PF21274">
    <property type="entry name" value="Rng_hyd_C"/>
    <property type="match status" value="1"/>
</dbReference>
<evidence type="ECO:0000259" key="4">
    <source>
        <dbReference type="Pfam" id="PF01494"/>
    </source>
</evidence>
<dbReference type="STRING" id="629680.SAMN04489751_2745"/>
<dbReference type="Pfam" id="PF01494">
    <property type="entry name" value="FAD_binding_3"/>
    <property type="match status" value="1"/>
</dbReference>
<feature type="domain" description="FAD-binding" evidence="4">
    <location>
        <begin position="2"/>
        <end position="325"/>
    </location>
</feature>
<accession>A0A1H1UPE9</accession>
<evidence type="ECO:0000256" key="1">
    <source>
        <dbReference type="ARBA" id="ARBA00001974"/>
    </source>
</evidence>
<dbReference type="Gene3D" id="3.30.70.2450">
    <property type="match status" value="1"/>
</dbReference>
<dbReference type="PRINTS" id="PR00420">
    <property type="entry name" value="RNGMNOXGNASE"/>
</dbReference>
<dbReference type="EMBL" id="LT629739">
    <property type="protein sequence ID" value="SDS74377.1"/>
    <property type="molecule type" value="Genomic_DNA"/>
</dbReference>
<dbReference type="Proteomes" id="UP000199700">
    <property type="component" value="Chromosome"/>
</dbReference>
<protein>
    <submittedName>
        <fullName evidence="5">2-polyprenyl-6-methoxyphenol hydroxylase</fullName>
    </submittedName>
</protein>
<dbReference type="Gene3D" id="3.40.30.120">
    <property type="match status" value="1"/>
</dbReference>
<comment type="cofactor">
    <cofactor evidence="1">
        <name>FAD</name>
        <dbReference type="ChEBI" id="CHEBI:57692"/>
    </cofactor>
</comment>
<proteinExistence type="predicted"/>
<dbReference type="InterPro" id="IPR050641">
    <property type="entry name" value="RIFMO-like"/>
</dbReference>
<keyword evidence="2" id="KW-0285">Flavoprotein</keyword>
<dbReference type="OrthoDB" id="4246007at2"/>
<dbReference type="AlphaFoldDB" id="A0A1H1UPE9"/>
<evidence type="ECO:0000256" key="2">
    <source>
        <dbReference type="ARBA" id="ARBA00022630"/>
    </source>
</evidence>
<gene>
    <name evidence="5" type="ORF">SAMN04489751_2745</name>
</gene>